<dbReference type="InterPro" id="IPR000132">
    <property type="entry name" value="Nitrilase/CN_hydratase_CS"/>
</dbReference>
<dbReference type="InterPro" id="IPR044149">
    <property type="entry name" value="Nitrilases_CHs"/>
</dbReference>
<dbReference type="PROSITE" id="PS50263">
    <property type="entry name" value="CN_HYDROLASE"/>
    <property type="match status" value="1"/>
</dbReference>
<comment type="similarity">
    <text evidence="1">Belongs to the carbon-nitrogen hydrolase superfamily. Nitrilase family.</text>
</comment>
<dbReference type="Pfam" id="PF00795">
    <property type="entry name" value="CN_hydrolase"/>
    <property type="match status" value="1"/>
</dbReference>
<evidence type="ECO:0000259" key="2">
    <source>
        <dbReference type="PROSITE" id="PS50263"/>
    </source>
</evidence>
<protein>
    <recommendedName>
        <fullName evidence="2">CN hydrolase domain-containing protein</fullName>
    </recommendedName>
</protein>
<dbReference type="Gene3D" id="3.60.110.10">
    <property type="entry name" value="Carbon-nitrogen hydrolase"/>
    <property type="match status" value="1"/>
</dbReference>
<name>A0A382CUL5_9ZZZZ</name>
<evidence type="ECO:0000313" key="3">
    <source>
        <dbReference type="EMBL" id="SVB29231.1"/>
    </source>
</evidence>
<dbReference type="PANTHER" id="PTHR46044">
    <property type="entry name" value="NITRILASE"/>
    <property type="match status" value="1"/>
</dbReference>
<proteinExistence type="inferred from homology"/>
<dbReference type="EMBL" id="UINC01035976">
    <property type="protein sequence ID" value="SVB29231.1"/>
    <property type="molecule type" value="Genomic_DNA"/>
</dbReference>
<accession>A0A382CUL5</accession>
<evidence type="ECO:0000256" key="1">
    <source>
        <dbReference type="ARBA" id="ARBA00008129"/>
    </source>
</evidence>
<dbReference type="InterPro" id="IPR036526">
    <property type="entry name" value="C-N_Hydrolase_sf"/>
</dbReference>
<sequence length="314" mass="33927">MPHRWVNRLVDVRIAAVQAAPVYLDRTATVDVVVDRIGEAANGGAEVVAFPETFVPGYPIWIDATNGSAWEDPDQQAAFAWYLDQAVEIEGPGFAPVVDAVRDSGVFAYVGVVERSASGGSVYCSLVAIDPASGVVGVHRKLKPTFGERLVWADGDGAGLVAHDHNGVRLTGLSCWENWMPLARTAMYATGAMVHVAAWPGSVHLTEDITRFIAKEGRLFVVSVGALYEATNVPADFPLNEAIKAAGPRFHNGGTCIAGPDGRWIVEPVRNEETIVYADLDLSEVPKQRQNFDPTGHYSRPEILHLEVNRSRSG</sequence>
<dbReference type="GO" id="GO:0000257">
    <property type="term" value="F:nitrilase activity"/>
    <property type="evidence" value="ECO:0007669"/>
    <property type="project" value="UniProtKB-ARBA"/>
</dbReference>
<feature type="domain" description="CN hydrolase" evidence="2">
    <location>
        <begin position="12"/>
        <end position="282"/>
    </location>
</feature>
<dbReference type="CDD" id="cd07564">
    <property type="entry name" value="nitrilases_CHs"/>
    <property type="match status" value="1"/>
</dbReference>
<dbReference type="PROSITE" id="PS00920">
    <property type="entry name" value="NITRIL_CHT_1"/>
    <property type="match status" value="1"/>
</dbReference>
<gene>
    <name evidence="3" type="ORF">METZ01_LOCUS182085</name>
</gene>
<dbReference type="PANTHER" id="PTHR46044:SF1">
    <property type="entry name" value="CN HYDROLASE DOMAIN-CONTAINING PROTEIN"/>
    <property type="match status" value="1"/>
</dbReference>
<dbReference type="InterPro" id="IPR003010">
    <property type="entry name" value="C-N_Hydrolase"/>
</dbReference>
<dbReference type="SUPFAM" id="SSF56317">
    <property type="entry name" value="Carbon-nitrogen hydrolase"/>
    <property type="match status" value="1"/>
</dbReference>
<dbReference type="AlphaFoldDB" id="A0A382CUL5"/>
<reference evidence="3" key="1">
    <citation type="submission" date="2018-05" db="EMBL/GenBank/DDBJ databases">
        <authorList>
            <person name="Lanie J.A."/>
            <person name="Ng W.-L."/>
            <person name="Kazmierczak K.M."/>
            <person name="Andrzejewski T.M."/>
            <person name="Davidsen T.M."/>
            <person name="Wayne K.J."/>
            <person name="Tettelin H."/>
            <person name="Glass J.I."/>
            <person name="Rusch D."/>
            <person name="Podicherti R."/>
            <person name="Tsui H.-C.T."/>
            <person name="Winkler M.E."/>
        </authorList>
    </citation>
    <scope>NUCLEOTIDE SEQUENCE</scope>
</reference>
<organism evidence="3">
    <name type="scientific">marine metagenome</name>
    <dbReference type="NCBI Taxonomy" id="408172"/>
    <lineage>
        <taxon>unclassified sequences</taxon>
        <taxon>metagenomes</taxon>
        <taxon>ecological metagenomes</taxon>
    </lineage>
</organism>